<evidence type="ECO:0000256" key="1">
    <source>
        <dbReference type="ARBA" id="ARBA00022729"/>
    </source>
</evidence>
<feature type="coiled-coil region" evidence="2">
    <location>
        <begin position="146"/>
        <end position="236"/>
    </location>
</feature>
<keyword evidence="2" id="KW-0175">Coiled coil</keyword>
<dbReference type="Pfam" id="PF01551">
    <property type="entry name" value="Peptidase_M23"/>
    <property type="match status" value="1"/>
</dbReference>
<dbReference type="EMBL" id="JAOYOD010000001">
    <property type="protein sequence ID" value="MCV9388014.1"/>
    <property type="molecule type" value="Genomic_DNA"/>
</dbReference>
<comment type="caution">
    <text evidence="5">The sequence shown here is derived from an EMBL/GenBank/DDBJ whole genome shotgun (WGS) entry which is preliminary data.</text>
</comment>
<evidence type="ECO:0000256" key="3">
    <source>
        <dbReference type="SAM" id="SignalP"/>
    </source>
</evidence>
<dbReference type="PANTHER" id="PTHR21666:SF289">
    <property type="entry name" value="L-ALA--D-GLU ENDOPEPTIDASE"/>
    <property type="match status" value="1"/>
</dbReference>
<gene>
    <name evidence="5" type="ORF">N7U62_15125</name>
</gene>
<proteinExistence type="predicted"/>
<protein>
    <submittedName>
        <fullName evidence="5">Peptidoglycan DD-metalloendopeptidase family protein</fullName>
    </submittedName>
</protein>
<keyword evidence="6" id="KW-1185">Reference proteome</keyword>
<reference evidence="5 6" key="1">
    <citation type="submission" date="2022-10" db="EMBL/GenBank/DDBJ databases">
        <title>Comparative genomics and taxonomic characterization of three novel marine species of genus Reichenbachiella exhibiting antioxidant and polysaccharide degradation activities.</title>
        <authorList>
            <person name="Muhammad N."/>
            <person name="Lee Y.-J."/>
            <person name="Ko J."/>
            <person name="Kim S.-G."/>
        </authorList>
    </citation>
    <scope>NUCLEOTIDE SEQUENCE [LARGE SCALE GENOMIC DNA]</scope>
    <source>
        <strain evidence="5 6">ABR2-5</strain>
    </source>
</reference>
<feature type="chain" id="PRO_5047060696" evidence="3">
    <location>
        <begin position="23"/>
        <end position="400"/>
    </location>
</feature>
<organism evidence="5 6">
    <name type="scientific">Reichenbachiella ulvae</name>
    <dbReference type="NCBI Taxonomy" id="2980104"/>
    <lineage>
        <taxon>Bacteria</taxon>
        <taxon>Pseudomonadati</taxon>
        <taxon>Bacteroidota</taxon>
        <taxon>Cytophagia</taxon>
        <taxon>Cytophagales</taxon>
        <taxon>Reichenbachiellaceae</taxon>
        <taxon>Reichenbachiella</taxon>
    </lineage>
</organism>
<dbReference type="Gene3D" id="2.70.70.10">
    <property type="entry name" value="Glucose Permease (Domain IIA)"/>
    <property type="match status" value="1"/>
</dbReference>
<dbReference type="PANTHER" id="PTHR21666">
    <property type="entry name" value="PEPTIDASE-RELATED"/>
    <property type="match status" value="1"/>
</dbReference>
<dbReference type="InterPro" id="IPR050570">
    <property type="entry name" value="Cell_wall_metabolism_enzyme"/>
</dbReference>
<evidence type="ECO:0000313" key="5">
    <source>
        <dbReference type="EMBL" id="MCV9388014.1"/>
    </source>
</evidence>
<evidence type="ECO:0000313" key="6">
    <source>
        <dbReference type="Proteomes" id="UP001300692"/>
    </source>
</evidence>
<dbReference type="InterPro" id="IPR016047">
    <property type="entry name" value="M23ase_b-sheet_dom"/>
</dbReference>
<evidence type="ECO:0000256" key="2">
    <source>
        <dbReference type="SAM" id="Coils"/>
    </source>
</evidence>
<keyword evidence="1 3" id="KW-0732">Signal</keyword>
<feature type="domain" description="M23ase beta-sheet core" evidence="4">
    <location>
        <begin position="302"/>
        <end position="393"/>
    </location>
</feature>
<dbReference type="RefSeq" id="WP_264138834.1">
    <property type="nucleotide sequence ID" value="NZ_JAOYOD010000001.1"/>
</dbReference>
<dbReference type="Gene3D" id="6.10.250.3150">
    <property type="match status" value="1"/>
</dbReference>
<dbReference type="InterPro" id="IPR011055">
    <property type="entry name" value="Dup_hybrid_motif"/>
</dbReference>
<evidence type="ECO:0000259" key="4">
    <source>
        <dbReference type="Pfam" id="PF01551"/>
    </source>
</evidence>
<accession>A0ABT3CWV5</accession>
<name>A0ABT3CWV5_9BACT</name>
<dbReference type="CDD" id="cd12797">
    <property type="entry name" value="M23_peptidase"/>
    <property type="match status" value="1"/>
</dbReference>
<dbReference type="SUPFAM" id="SSF51261">
    <property type="entry name" value="Duplicated hybrid motif"/>
    <property type="match status" value="1"/>
</dbReference>
<dbReference type="Proteomes" id="UP001300692">
    <property type="component" value="Unassembled WGS sequence"/>
</dbReference>
<sequence>MRLKISLLLFAFVALCAFTTHAQKSKAQLEKERKENLKRISETQKILEQTATEKKSTLGQLKAINHQITIRQDLIKSINQEISMINGEINDLTIVTVALESDLDQLKKEYAEMIYSAYKTNHGYSQLTFIFSASTFNQLFLRLKYLEQYANARERQVQQIEKVKDALNSQKSSLVSKKEEQSKLLESKIEENKNLIGLQSKQSKIIQDLSKREKELKRELANRKRSIEQLDQLLAEIIKKEIRDSNKGKEANTIALSAEGAVLSASFEDNKNKLPWPVASGFVSEKFGKHPHPVLKNITVENQGVDIQTQKDASVKPVFAGKVATTAFVPGMNSVVIVQHGDYYTLYAKLKTVNVKKGQTISPNQSLGTVYTNKDGISELQFQVWKNNVKLDPEKWLSSK</sequence>
<feature type="signal peptide" evidence="3">
    <location>
        <begin position="1"/>
        <end position="22"/>
    </location>
</feature>